<dbReference type="PANTHER" id="PTHR47572">
    <property type="entry name" value="LIPOPROTEIN-RELATED"/>
    <property type="match status" value="1"/>
</dbReference>
<sequence length="294" mass="32354">MKNYLNEYMDIAVENITIFADGLDHPECVAVHPNGTVWAGGEAGQIYMISEDGAVIKEVANTGGFVLGIAFSPDCSWLAICDLKNKCIWKLVLATLQLEIFTTGAGEDQLSIPNYAVFDSKGKLYVSDSGAFRQINGKIFCFNQDGTGVVWHKGPFNFANGMALSKNEEYLYVVCTWLPGVERININADGTAGEREEYVKLLQSCPDGIAFDCEENLYISCYAPNCIYIANTKKDLSVLSYDWEAHTLSNPTNIAFGGKGAKQLFAANLGRWHISRMDMKVAGLPLACFKNYDV</sequence>
<dbReference type="InterPro" id="IPR011042">
    <property type="entry name" value="6-blade_b-propeller_TolB-like"/>
</dbReference>
<dbReference type="SUPFAM" id="SSF63829">
    <property type="entry name" value="Calcium-dependent phosphotriesterase"/>
    <property type="match status" value="1"/>
</dbReference>
<dbReference type="Proteomes" id="UP000598971">
    <property type="component" value="Unassembled WGS sequence"/>
</dbReference>
<dbReference type="Pfam" id="PF08450">
    <property type="entry name" value="SGL"/>
    <property type="match status" value="1"/>
</dbReference>
<dbReference type="Gene3D" id="2.120.10.30">
    <property type="entry name" value="TolB, C-terminal domain"/>
    <property type="match status" value="1"/>
</dbReference>
<dbReference type="AlphaFoldDB" id="A0A8J8JTD9"/>
<reference evidence="2" key="1">
    <citation type="submission" date="2019-10" db="EMBL/GenBank/DDBJ databases">
        <title>Draft genome sequence of Panacibacter sp. KCS-6.</title>
        <authorList>
            <person name="Yim K.J."/>
        </authorList>
    </citation>
    <scope>NUCLEOTIDE SEQUENCE</scope>
    <source>
        <strain evidence="2">KCS-6</strain>
    </source>
</reference>
<proteinExistence type="predicted"/>
<gene>
    <name evidence="2" type="ORF">GD597_10135</name>
</gene>
<organism evidence="2 3">
    <name type="scientific">Limnovirga soli</name>
    <dbReference type="NCBI Taxonomy" id="2656915"/>
    <lineage>
        <taxon>Bacteria</taxon>
        <taxon>Pseudomonadati</taxon>
        <taxon>Bacteroidota</taxon>
        <taxon>Chitinophagia</taxon>
        <taxon>Chitinophagales</taxon>
        <taxon>Chitinophagaceae</taxon>
        <taxon>Limnovirga</taxon>
    </lineage>
</organism>
<keyword evidence="3" id="KW-1185">Reference proteome</keyword>
<protein>
    <submittedName>
        <fullName evidence="2">Gluconolaconase</fullName>
    </submittedName>
</protein>
<dbReference type="EMBL" id="WHPF01000006">
    <property type="protein sequence ID" value="NNV55818.1"/>
    <property type="molecule type" value="Genomic_DNA"/>
</dbReference>
<evidence type="ECO:0000313" key="3">
    <source>
        <dbReference type="Proteomes" id="UP000598971"/>
    </source>
</evidence>
<accession>A0A8J8JTD9</accession>
<dbReference type="InterPro" id="IPR051262">
    <property type="entry name" value="SMP-30/CGR1_Lactonase"/>
</dbReference>
<dbReference type="InterPro" id="IPR013658">
    <property type="entry name" value="SGL"/>
</dbReference>
<feature type="domain" description="SMP-30/Gluconolactonase/LRE-like region" evidence="1">
    <location>
        <begin position="97"/>
        <end position="265"/>
    </location>
</feature>
<evidence type="ECO:0000313" key="2">
    <source>
        <dbReference type="EMBL" id="NNV55818.1"/>
    </source>
</evidence>
<dbReference type="RefSeq" id="WP_171607748.1">
    <property type="nucleotide sequence ID" value="NZ_WHPF01000006.1"/>
</dbReference>
<dbReference type="PANTHER" id="PTHR47572:SF5">
    <property type="entry name" value="BLR2277 PROTEIN"/>
    <property type="match status" value="1"/>
</dbReference>
<evidence type="ECO:0000259" key="1">
    <source>
        <dbReference type="Pfam" id="PF08450"/>
    </source>
</evidence>
<comment type="caution">
    <text evidence="2">The sequence shown here is derived from an EMBL/GenBank/DDBJ whole genome shotgun (WGS) entry which is preliminary data.</text>
</comment>
<name>A0A8J8JTD9_9BACT</name>